<reference evidence="3 4" key="1">
    <citation type="submission" date="2022-04" db="EMBL/GenBank/DDBJ databases">
        <title>Positive selection, recombination, and allopatry shape intraspecific diversity of widespread and dominant cyanobacteria.</title>
        <authorList>
            <person name="Wei J."/>
            <person name="Shu W."/>
            <person name="Hu C."/>
        </authorList>
    </citation>
    <scope>NUCLEOTIDE SEQUENCE [LARGE SCALE GENOMIC DNA]</scope>
    <source>
        <strain evidence="3 4">AS-A4</strain>
    </source>
</reference>
<feature type="transmembrane region" description="Helical" evidence="1">
    <location>
        <begin position="291"/>
        <end position="312"/>
    </location>
</feature>
<dbReference type="Proteomes" id="UP001476950">
    <property type="component" value="Unassembled WGS sequence"/>
</dbReference>
<feature type="domain" description="Glycosyltransferase 2-like" evidence="2">
    <location>
        <begin position="46"/>
        <end position="224"/>
    </location>
</feature>
<dbReference type="CDD" id="cd00761">
    <property type="entry name" value="Glyco_tranf_GTA_type"/>
    <property type="match status" value="1"/>
</dbReference>
<keyword evidence="1" id="KW-0812">Transmembrane</keyword>
<comment type="caution">
    <text evidence="3">The sequence shown here is derived from an EMBL/GenBank/DDBJ whole genome shotgun (WGS) entry which is preliminary data.</text>
</comment>
<evidence type="ECO:0000256" key="1">
    <source>
        <dbReference type="SAM" id="Phobius"/>
    </source>
</evidence>
<protein>
    <submittedName>
        <fullName evidence="3">Glycosyltransferase family 2 protein</fullName>
    </submittedName>
</protein>
<keyword evidence="1" id="KW-0472">Membrane</keyword>
<proteinExistence type="predicted"/>
<evidence type="ECO:0000313" key="3">
    <source>
        <dbReference type="EMBL" id="MEP1061384.1"/>
    </source>
</evidence>
<keyword evidence="4" id="KW-1185">Reference proteome</keyword>
<dbReference type="PANTHER" id="PTHR43646">
    <property type="entry name" value="GLYCOSYLTRANSFERASE"/>
    <property type="match status" value="1"/>
</dbReference>
<dbReference type="Pfam" id="PF00535">
    <property type="entry name" value="Glycos_transf_2"/>
    <property type="match status" value="1"/>
</dbReference>
<name>A0ABV0KQ63_9CYAN</name>
<keyword evidence="1" id="KW-1133">Transmembrane helix</keyword>
<feature type="transmembrane region" description="Helical" evidence="1">
    <location>
        <begin position="355"/>
        <end position="375"/>
    </location>
</feature>
<evidence type="ECO:0000259" key="2">
    <source>
        <dbReference type="Pfam" id="PF00535"/>
    </source>
</evidence>
<evidence type="ECO:0000313" key="4">
    <source>
        <dbReference type="Proteomes" id="UP001476950"/>
    </source>
</evidence>
<dbReference type="InterPro" id="IPR029044">
    <property type="entry name" value="Nucleotide-diphossugar_trans"/>
</dbReference>
<gene>
    <name evidence="3" type="ORF">NDI38_23415</name>
</gene>
<dbReference type="PANTHER" id="PTHR43646:SF3">
    <property type="entry name" value="SLR1566 PROTEIN"/>
    <property type="match status" value="1"/>
</dbReference>
<dbReference type="EMBL" id="JAMPLM010000033">
    <property type="protein sequence ID" value="MEP1061384.1"/>
    <property type="molecule type" value="Genomic_DNA"/>
</dbReference>
<accession>A0ABV0KQ63</accession>
<sequence>MIALIGVMTYSARLRRIAETAPKLAIAGDPVSVIPPDNSATVSTISVIIPAYNEADNIEACVQSVLQNTTAAEQLDVWVVDDQSSDATLTIVQTLQQTLNDRRLRVLEGKPRPENEIWSGKNWACVQAATQATGEFLLFLDADVRLKPGAIAAAVKTVQQKQIDLLTLCPEIVCGCLAEWLVQPWMMSLLIAGFDFNEVNDPDAEAAFAAGMFMLFRRTAYEQLGGHQAVADQAVEDVELARRVKQKGLKLYYAVGAELASVRMYRSLAAVWEGWTKNWHLGSRRQLSTSLFSATIMVWVCVLPWLALVTALYQSGTIGFSFVNGLTIVLALVAIGLQYDLRRSIERVTAMPPRYWWLTGVGGVLVAAIAIVSIIKTETGWGWTWRGRALQLPNADSNVGAKSKG</sequence>
<feature type="transmembrane region" description="Helical" evidence="1">
    <location>
        <begin position="318"/>
        <end position="335"/>
    </location>
</feature>
<dbReference type="Gene3D" id="3.90.550.10">
    <property type="entry name" value="Spore Coat Polysaccharide Biosynthesis Protein SpsA, Chain A"/>
    <property type="match status" value="1"/>
</dbReference>
<dbReference type="InterPro" id="IPR001173">
    <property type="entry name" value="Glyco_trans_2-like"/>
</dbReference>
<dbReference type="SUPFAM" id="SSF53448">
    <property type="entry name" value="Nucleotide-diphospho-sugar transferases"/>
    <property type="match status" value="1"/>
</dbReference>
<organism evidence="3 4">
    <name type="scientific">Stenomitos frigidus AS-A4</name>
    <dbReference type="NCBI Taxonomy" id="2933935"/>
    <lineage>
        <taxon>Bacteria</taxon>
        <taxon>Bacillati</taxon>
        <taxon>Cyanobacteriota</taxon>
        <taxon>Cyanophyceae</taxon>
        <taxon>Leptolyngbyales</taxon>
        <taxon>Leptolyngbyaceae</taxon>
        <taxon>Stenomitos</taxon>
    </lineage>
</organism>